<accession>A0A9Q1GKK8</accession>
<gene>
    <name evidence="4" type="ORF">Cgig2_033120</name>
</gene>
<dbReference type="Pfam" id="PF00118">
    <property type="entry name" value="Cpn60_TCP1"/>
    <property type="match status" value="1"/>
</dbReference>
<name>A0A9Q1GKK8_9CARY</name>
<dbReference type="GO" id="GO:0042026">
    <property type="term" value="P:protein refolding"/>
    <property type="evidence" value="ECO:0007669"/>
    <property type="project" value="InterPro"/>
</dbReference>
<dbReference type="SUPFAM" id="SSF48592">
    <property type="entry name" value="GroEL equatorial domain-like"/>
    <property type="match status" value="1"/>
</dbReference>
<dbReference type="PANTHER" id="PTHR45633">
    <property type="entry name" value="60 KDA HEAT SHOCK PROTEIN, MITOCHONDRIAL"/>
    <property type="match status" value="1"/>
</dbReference>
<dbReference type="Gene3D" id="3.50.7.10">
    <property type="entry name" value="GroEL"/>
    <property type="match status" value="2"/>
</dbReference>
<dbReference type="InterPro" id="IPR002423">
    <property type="entry name" value="Cpn60/GroEL/TCP-1"/>
</dbReference>
<dbReference type="EMBL" id="JAKOGI010002878">
    <property type="protein sequence ID" value="KAJ8421169.1"/>
    <property type="molecule type" value="Genomic_DNA"/>
</dbReference>
<dbReference type="Gene3D" id="1.10.560.10">
    <property type="entry name" value="GroEL-like equatorial domain"/>
    <property type="match status" value="1"/>
</dbReference>
<evidence type="ECO:0000256" key="1">
    <source>
        <dbReference type="ARBA" id="ARBA00006607"/>
    </source>
</evidence>
<dbReference type="GO" id="GO:0140662">
    <property type="term" value="F:ATP-dependent protein folding chaperone"/>
    <property type="evidence" value="ECO:0007669"/>
    <property type="project" value="InterPro"/>
</dbReference>
<comment type="caution">
    <text evidence="4">The sequence shown here is derived from an EMBL/GenBank/DDBJ whole genome shotgun (WGS) entry which is preliminary data.</text>
</comment>
<dbReference type="AlphaFoldDB" id="A0A9Q1GKK8"/>
<dbReference type="PRINTS" id="PR00298">
    <property type="entry name" value="CHAPERONIN60"/>
</dbReference>
<dbReference type="Proteomes" id="UP001153076">
    <property type="component" value="Unassembled WGS sequence"/>
</dbReference>
<comment type="similarity">
    <text evidence="1 3">Belongs to the chaperonin (HSP60) family.</text>
</comment>
<keyword evidence="5" id="KW-1185">Reference proteome</keyword>
<reference evidence="4" key="1">
    <citation type="submission" date="2022-04" db="EMBL/GenBank/DDBJ databases">
        <title>Carnegiea gigantea Genome sequencing and assembly v2.</title>
        <authorList>
            <person name="Copetti D."/>
            <person name="Sanderson M.J."/>
            <person name="Burquez A."/>
            <person name="Wojciechowski M.F."/>
        </authorList>
    </citation>
    <scope>NUCLEOTIDE SEQUENCE</scope>
    <source>
        <strain evidence="4">SGP5-SGP5p</strain>
        <tissue evidence="4">Aerial part</tissue>
    </source>
</reference>
<dbReference type="InterPro" id="IPR027413">
    <property type="entry name" value="GROEL-like_equatorial_sf"/>
</dbReference>
<dbReference type="InterPro" id="IPR001844">
    <property type="entry name" value="Cpn60/GroEL"/>
</dbReference>
<evidence type="ECO:0000313" key="5">
    <source>
        <dbReference type="Proteomes" id="UP001153076"/>
    </source>
</evidence>
<evidence type="ECO:0000313" key="4">
    <source>
        <dbReference type="EMBL" id="KAJ8421169.1"/>
    </source>
</evidence>
<protein>
    <submittedName>
        <fullName evidence="4">Uncharacterized protein</fullName>
    </submittedName>
</protein>
<sequence>MGSKGENVVIECEFGSPTSVNDGVTVVKEVELEDPFENIGANCYDLTRDGTTTSIVLVQGIIAERVKVVVVGANPVLITRVIVMTKKASVSKPKECQKKLEDSELANVPALTASNNEIGNIIVKEIIKVGRRGVVYPSRRKNWQEDNKRKGTCEHFGRCYQKWKLVLIIAEDIEQEPLATLLVNRLGGSLKVAPIKAPRFVEWRREYLDDIAMLTEGIIIREEVGLMLDNVGPKVLGRAAKVVPTKGSTRIIDFSDWRRDYLDDLAMLTGGTVIMEEVGLTLDKADPEVLDHVANVVLTKDSTTIVDFKFLWARQNKFCFSNLNTVWNYGECFKHSQLYSQ</sequence>
<dbReference type="SUPFAM" id="SSF52029">
    <property type="entry name" value="GroEL apical domain-like"/>
    <property type="match status" value="2"/>
</dbReference>
<evidence type="ECO:0000256" key="3">
    <source>
        <dbReference type="RuleBase" id="RU000418"/>
    </source>
</evidence>
<organism evidence="4 5">
    <name type="scientific">Carnegiea gigantea</name>
    <dbReference type="NCBI Taxonomy" id="171969"/>
    <lineage>
        <taxon>Eukaryota</taxon>
        <taxon>Viridiplantae</taxon>
        <taxon>Streptophyta</taxon>
        <taxon>Embryophyta</taxon>
        <taxon>Tracheophyta</taxon>
        <taxon>Spermatophyta</taxon>
        <taxon>Magnoliopsida</taxon>
        <taxon>eudicotyledons</taxon>
        <taxon>Gunneridae</taxon>
        <taxon>Pentapetalae</taxon>
        <taxon>Caryophyllales</taxon>
        <taxon>Cactineae</taxon>
        <taxon>Cactaceae</taxon>
        <taxon>Cactoideae</taxon>
        <taxon>Echinocereeae</taxon>
        <taxon>Carnegiea</taxon>
    </lineage>
</organism>
<dbReference type="GO" id="GO:0005524">
    <property type="term" value="F:ATP binding"/>
    <property type="evidence" value="ECO:0007669"/>
    <property type="project" value="InterPro"/>
</dbReference>
<proteinExistence type="inferred from homology"/>
<evidence type="ECO:0000256" key="2">
    <source>
        <dbReference type="ARBA" id="ARBA00023186"/>
    </source>
</evidence>
<dbReference type="InterPro" id="IPR027409">
    <property type="entry name" value="GroEL-like_apical_dom_sf"/>
</dbReference>
<keyword evidence="2" id="KW-0143">Chaperone</keyword>